<dbReference type="Proteomes" id="UP000031523">
    <property type="component" value="Chromosome"/>
</dbReference>
<organism evidence="1 2">
    <name type="scientific">Streptomyces albus (strain ATCC 21838 / DSM 41398 / FERM P-419 / JCM 4703 / NBRC 107858)</name>
    <dbReference type="NCBI Taxonomy" id="1081613"/>
    <lineage>
        <taxon>Bacteria</taxon>
        <taxon>Bacillati</taxon>
        <taxon>Actinomycetota</taxon>
        <taxon>Actinomycetes</taxon>
        <taxon>Kitasatosporales</taxon>
        <taxon>Streptomycetaceae</taxon>
        <taxon>Streptomyces</taxon>
    </lineage>
</organism>
<dbReference type="KEGG" id="sals:SLNWT_6389"/>
<sequence length="39" mass="4335">MGRGVERRMGGVRHGALLDGDQWICTIHMACIMHIREGA</sequence>
<gene>
    <name evidence="1" type="ORF">SLNWT_6389</name>
</gene>
<accession>A0A0B5F5C6</accession>
<evidence type="ECO:0000313" key="1">
    <source>
        <dbReference type="EMBL" id="AJE86765.1"/>
    </source>
</evidence>
<name>A0A0B5F5C6_STRA4</name>
<reference evidence="1 2" key="1">
    <citation type="submission" date="2015-01" db="EMBL/GenBank/DDBJ databases">
        <title>Enhanced salinomycin production by adjusting the supply of polyketide extender units in Streptomyce albus DSM 41398.</title>
        <authorList>
            <person name="Lu C."/>
        </authorList>
    </citation>
    <scope>NUCLEOTIDE SEQUENCE [LARGE SCALE GENOMIC DNA]</scope>
    <source>
        <strain evidence="2">ATCC 21838 / DSM 41398 / FERM P-419 / JCM 4703 / NBRC 107858</strain>
    </source>
</reference>
<protein>
    <submittedName>
        <fullName evidence="1">Uncharacterized protein</fullName>
    </submittedName>
</protein>
<evidence type="ECO:0000313" key="2">
    <source>
        <dbReference type="Proteomes" id="UP000031523"/>
    </source>
</evidence>
<dbReference type="AlphaFoldDB" id="A0A0B5F5C6"/>
<proteinExistence type="predicted"/>
<dbReference type="EMBL" id="CP010519">
    <property type="protein sequence ID" value="AJE86765.1"/>
    <property type="molecule type" value="Genomic_DNA"/>
</dbReference>
<keyword evidence="2" id="KW-1185">Reference proteome</keyword>